<name>A0A0H5SDB1_HERHM</name>
<dbReference type="EMBL" id="CVTD020000007">
    <property type="protein sequence ID" value="CRZ33409.1"/>
    <property type="molecule type" value="Genomic_DNA"/>
</dbReference>
<dbReference type="Pfam" id="PF02368">
    <property type="entry name" value="Big_2"/>
    <property type="match status" value="1"/>
</dbReference>
<dbReference type="InterPro" id="IPR003343">
    <property type="entry name" value="Big_2"/>
</dbReference>
<organism evidence="2 3">
    <name type="scientific">Herbinix hemicellulosilytica</name>
    <dbReference type="NCBI Taxonomy" id="1564487"/>
    <lineage>
        <taxon>Bacteria</taxon>
        <taxon>Bacillati</taxon>
        <taxon>Bacillota</taxon>
        <taxon>Clostridia</taxon>
        <taxon>Lachnospirales</taxon>
        <taxon>Lachnospiraceae</taxon>
        <taxon>Herbinix</taxon>
    </lineage>
</organism>
<reference evidence="2 3" key="1">
    <citation type="submission" date="2015-06" db="EMBL/GenBank/DDBJ databases">
        <authorList>
            <person name="Wibberg Daniel"/>
        </authorList>
    </citation>
    <scope>NUCLEOTIDE SEQUENCE [LARGE SCALE GENOMIC DNA]</scope>
    <source>
        <strain evidence="2 3">T3/55T</strain>
    </source>
</reference>
<dbReference type="AlphaFoldDB" id="A0A0H5SDB1"/>
<dbReference type="RefSeq" id="WP_103201591.1">
    <property type="nucleotide sequence ID" value="NZ_CVTD020000007.1"/>
</dbReference>
<evidence type="ECO:0000313" key="3">
    <source>
        <dbReference type="Proteomes" id="UP000236497"/>
    </source>
</evidence>
<evidence type="ECO:0000313" key="2">
    <source>
        <dbReference type="EMBL" id="CRZ33409.1"/>
    </source>
</evidence>
<evidence type="ECO:0000259" key="1">
    <source>
        <dbReference type="Pfam" id="PF02368"/>
    </source>
</evidence>
<dbReference type="SUPFAM" id="SSF49373">
    <property type="entry name" value="Invasin/intimin cell-adhesion fragments"/>
    <property type="match status" value="1"/>
</dbReference>
<dbReference type="InterPro" id="IPR008964">
    <property type="entry name" value="Invasin/intimin_cell_adhesion"/>
</dbReference>
<keyword evidence="3" id="KW-1185">Reference proteome</keyword>
<gene>
    <name evidence="2" type="ORF">HHT355_0195</name>
</gene>
<protein>
    <recommendedName>
        <fullName evidence="1">BIG2 domain-containing protein</fullName>
    </recommendedName>
</protein>
<dbReference type="OrthoDB" id="1993812at2"/>
<dbReference type="Gene3D" id="2.60.40.1080">
    <property type="match status" value="1"/>
</dbReference>
<proteinExistence type="predicted"/>
<dbReference type="Proteomes" id="UP000236497">
    <property type="component" value="Unassembled WGS sequence"/>
</dbReference>
<accession>A0A0H5SDB1</accession>
<feature type="domain" description="BIG2" evidence="1">
    <location>
        <begin position="371"/>
        <end position="413"/>
    </location>
</feature>
<sequence length="422" mass="46724">MRVQKGIAIILTVLILSPCFYGSYNFITYSKAASFDEINHPDVFLKQVNGDMQCTLVAATMLIRRAAILTGNPNWKDITVDKVKVQAWVDGIGLKYTFTYAGITVNKAKFANDPVNESIALLQQHPEGIVLYHQNRKPRAHAILLTDYTDGIFYCADPSDAVPYGRIPVSLGLVQVENADSYYYISSPSIPSYIYPYTNEDSISENNNANDKSVYNENSAVSENIEKNNNGVSIDTNLYDENTISPVTDISLYEAQLSRAIFYYDGNVKKPTVKIPGLTENIDYTVSYINNIYPGTATVVIVGTGNYSGYIIKNFEIRQATVYDYFNDINVAVSKSSIKVGKTAKIELSLPDALTAVKDFSIEEQNAVYEVKISYSSSNSKIAKVNSNGKITGKKKGTVKIKVTAELADGTKKEFTFKIKVK</sequence>